<organism evidence="2 3">
    <name type="scientific">Mycena metata</name>
    <dbReference type="NCBI Taxonomy" id="1033252"/>
    <lineage>
        <taxon>Eukaryota</taxon>
        <taxon>Fungi</taxon>
        <taxon>Dikarya</taxon>
        <taxon>Basidiomycota</taxon>
        <taxon>Agaricomycotina</taxon>
        <taxon>Agaricomycetes</taxon>
        <taxon>Agaricomycetidae</taxon>
        <taxon>Agaricales</taxon>
        <taxon>Marasmiineae</taxon>
        <taxon>Mycenaceae</taxon>
        <taxon>Mycena</taxon>
    </lineage>
</organism>
<evidence type="ECO:0000313" key="2">
    <source>
        <dbReference type="EMBL" id="KAJ7714503.1"/>
    </source>
</evidence>
<sequence length="389" mass="41176">MRAHAISSFPAPFPSLLHPDVARAYDVTAANTRASALLASARSYLPSLEHAKAYLPDCIAAYLPSSESPSTASAPVDVGARHHRSVHRFRARALTATTNTNTSSITVAVGHGVSVPYAESGQSPIQSSFTSSTYSGPGLAGLGAGVSFSSSPAHPTTACMGHPASMNGVAPRRGCWHRIPASMPMLASSEPGESNERALPTETQHPVSSPLFCLHPTPPLDPSRTSMRTTSPPLRPLRLLRRRRPILNPGLLPSHPAAGPQSHFNAHSSTQTRAGNRPNVHTPHKVWMRRPDSSRCSSSLFLSFTTDSAYTASSESDLASPSASSTTQPGSTFPPFVGDLGLPGSARVRSSAALNSSRLVDVVPTRNFDNSPHHLTFSHARAASRKEDE</sequence>
<proteinExistence type="predicted"/>
<evidence type="ECO:0000313" key="3">
    <source>
        <dbReference type="Proteomes" id="UP001215598"/>
    </source>
</evidence>
<feature type="region of interest" description="Disordered" evidence="1">
    <location>
        <begin position="254"/>
        <end position="292"/>
    </location>
</feature>
<comment type="caution">
    <text evidence="2">The sequence shown here is derived from an EMBL/GenBank/DDBJ whole genome shotgun (WGS) entry which is preliminary data.</text>
</comment>
<name>A0AAD7MFJ0_9AGAR</name>
<accession>A0AAD7MFJ0</accession>
<gene>
    <name evidence="2" type="ORF">B0H16DRAFT_1742602</name>
</gene>
<protein>
    <submittedName>
        <fullName evidence="2">Uncharacterized protein</fullName>
    </submittedName>
</protein>
<dbReference type="AlphaFoldDB" id="A0AAD7MFJ0"/>
<dbReference type="Proteomes" id="UP001215598">
    <property type="component" value="Unassembled WGS sequence"/>
</dbReference>
<feature type="compositionally biased region" description="Low complexity" evidence="1">
    <location>
        <begin position="315"/>
        <end position="327"/>
    </location>
</feature>
<evidence type="ECO:0000256" key="1">
    <source>
        <dbReference type="SAM" id="MobiDB-lite"/>
    </source>
</evidence>
<dbReference type="EMBL" id="JARKIB010000324">
    <property type="protein sequence ID" value="KAJ7714503.1"/>
    <property type="molecule type" value="Genomic_DNA"/>
</dbReference>
<keyword evidence="3" id="KW-1185">Reference proteome</keyword>
<feature type="region of interest" description="Disordered" evidence="1">
    <location>
        <begin position="315"/>
        <end position="337"/>
    </location>
</feature>
<feature type="region of interest" description="Disordered" evidence="1">
    <location>
        <begin position="187"/>
        <end position="210"/>
    </location>
</feature>
<reference evidence="2" key="1">
    <citation type="submission" date="2023-03" db="EMBL/GenBank/DDBJ databases">
        <title>Massive genome expansion in bonnet fungi (Mycena s.s.) driven by repeated elements and novel gene families across ecological guilds.</title>
        <authorList>
            <consortium name="Lawrence Berkeley National Laboratory"/>
            <person name="Harder C.B."/>
            <person name="Miyauchi S."/>
            <person name="Viragh M."/>
            <person name="Kuo A."/>
            <person name="Thoen E."/>
            <person name="Andreopoulos B."/>
            <person name="Lu D."/>
            <person name="Skrede I."/>
            <person name="Drula E."/>
            <person name="Henrissat B."/>
            <person name="Morin E."/>
            <person name="Kohler A."/>
            <person name="Barry K."/>
            <person name="LaButti K."/>
            <person name="Morin E."/>
            <person name="Salamov A."/>
            <person name="Lipzen A."/>
            <person name="Mereny Z."/>
            <person name="Hegedus B."/>
            <person name="Baldrian P."/>
            <person name="Stursova M."/>
            <person name="Weitz H."/>
            <person name="Taylor A."/>
            <person name="Grigoriev I.V."/>
            <person name="Nagy L.G."/>
            <person name="Martin F."/>
            <person name="Kauserud H."/>
        </authorList>
    </citation>
    <scope>NUCLEOTIDE SEQUENCE</scope>
    <source>
        <strain evidence="2">CBHHK182m</strain>
    </source>
</reference>
<feature type="compositionally biased region" description="Polar residues" evidence="1">
    <location>
        <begin position="262"/>
        <end position="274"/>
    </location>
</feature>
<feature type="region of interest" description="Disordered" evidence="1">
    <location>
        <begin position="366"/>
        <end position="389"/>
    </location>
</feature>